<dbReference type="InterPro" id="IPR040982">
    <property type="entry name" value="DNA_pol3_finger"/>
</dbReference>
<keyword evidence="7" id="KW-0239">DNA-directed DNA polymerase</keyword>
<dbReference type="GO" id="GO:0006260">
    <property type="term" value="P:DNA replication"/>
    <property type="evidence" value="ECO:0007669"/>
    <property type="project" value="UniProtKB-KW"/>
</dbReference>
<dbReference type="Pfam" id="PF01336">
    <property type="entry name" value="tRNA_anti-codon"/>
    <property type="match status" value="1"/>
</dbReference>
<dbReference type="GO" id="GO:0005737">
    <property type="term" value="C:cytoplasm"/>
    <property type="evidence" value="ECO:0007669"/>
    <property type="project" value="UniProtKB-SubCell"/>
</dbReference>
<comment type="catalytic activity">
    <reaction evidence="8">
        <text>DNA(n) + a 2'-deoxyribonucleoside 5'-triphosphate = DNA(n+1) + diphosphate</text>
        <dbReference type="Rhea" id="RHEA:22508"/>
        <dbReference type="Rhea" id="RHEA-COMP:17339"/>
        <dbReference type="Rhea" id="RHEA-COMP:17340"/>
        <dbReference type="ChEBI" id="CHEBI:33019"/>
        <dbReference type="ChEBI" id="CHEBI:61560"/>
        <dbReference type="ChEBI" id="CHEBI:173112"/>
        <dbReference type="EC" id="2.7.7.7"/>
    </reaction>
</comment>
<dbReference type="EMBL" id="LBZV01000003">
    <property type="protein sequence ID" value="KKR78126.1"/>
    <property type="molecule type" value="Genomic_DNA"/>
</dbReference>
<dbReference type="InterPro" id="IPR004365">
    <property type="entry name" value="NA-bd_OB_tRNA"/>
</dbReference>
<dbReference type="Pfam" id="PF07733">
    <property type="entry name" value="DNA_pol3_alpha"/>
    <property type="match status" value="1"/>
</dbReference>
<dbReference type="Gene3D" id="2.40.50.140">
    <property type="entry name" value="Nucleic acid-binding proteins"/>
    <property type="match status" value="1"/>
</dbReference>
<evidence type="ECO:0000256" key="2">
    <source>
        <dbReference type="ARBA" id="ARBA00012417"/>
    </source>
</evidence>
<dbReference type="InterPro" id="IPR011708">
    <property type="entry name" value="DNA_pol3_alpha_NTPase_dom"/>
</dbReference>
<dbReference type="Proteomes" id="UP000034292">
    <property type="component" value="Unassembled WGS sequence"/>
</dbReference>
<evidence type="ECO:0000256" key="4">
    <source>
        <dbReference type="ARBA" id="ARBA00022679"/>
    </source>
</evidence>
<dbReference type="GO" id="GO:0008408">
    <property type="term" value="F:3'-5' exonuclease activity"/>
    <property type="evidence" value="ECO:0007669"/>
    <property type="project" value="InterPro"/>
</dbReference>
<protein>
    <recommendedName>
        <fullName evidence="3">DNA polymerase III subunit alpha</fullName>
        <ecNumber evidence="2">2.7.7.7</ecNumber>
    </recommendedName>
</protein>
<dbReference type="PANTHER" id="PTHR32294">
    <property type="entry name" value="DNA POLYMERASE III SUBUNIT ALPHA"/>
    <property type="match status" value="1"/>
</dbReference>
<dbReference type="InterPro" id="IPR004805">
    <property type="entry name" value="DnaE2/DnaE/PolC"/>
</dbReference>
<dbReference type="GO" id="GO:0003887">
    <property type="term" value="F:DNA-directed DNA polymerase activity"/>
    <property type="evidence" value="ECO:0007669"/>
    <property type="project" value="UniProtKB-KW"/>
</dbReference>
<dbReference type="InterPro" id="IPR016195">
    <property type="entry name" value="Pol/histidinol_Pase-like"/>
</dbReference>
<dbReference type="Gene3D" id="3.20.20.140">
    <property type="entry name" value="Metal-dependent hydrolases"/>
    <property type="match status" value="1"/>
</dbReference>
<dbReference type="Pfam" id="PF17657">
    <property type="entry name" value="DNA_pol3_finger"/>
    <property type="match status" value="1"/>
</dbReference>
<dbReference type="SMART" id="SM00481">
    <property type="entry name" value="POLIIIAc"/>
    <property type="match status" value="1"/>
</dbReference>
<evidence type="ECO:0000256" key="6">
    <source>
        <dbReference type="ARBA" id="ARBA00022705"/>
    </source>
</evidence>
<dbReference type="SUPFAM" id="SSF89550">
    <property type="entry name" value="PHP domain-like"/>
    <property type="match status" value="1"/>
</dbReference>
<evidence type="ECO:0000259" key="9">
    <source>
        <dbReference type="SMART" id="SM00481"/>
    </source>
</evidence>
<dbReference type="Pfam" id="PF14579">
    <property type="entry name" value="HHH_6"/>
    <property type="match status" value="1"/>
</dbReference>
<evidence type="ECO:0000256" key="1">
    <source>
        <dbReference type="ARBA" id="ARBA00004496"/>
    </source>
</evidence>
<accession>A0A0G0TTG1</accession>
<proteinExistence type="predicted"/>
<gene>
    <name evidence="10" type="ORF">UU23_C0003G0024</name>
</gene>
<dbReference type="PANTHER" id="PTHR32294:SF0">
    <property type="entry name" value="DNA POLYMERASE III SUBUNIT ALPHA"/>
    <property type="match status" value="1"/>
</dbReference>
<evidence type="ECO:0000313" key="10">
    <source>
        <dbReference type="EMBL" id="KKR78126.1"/>
    </source>
</evidence>
<dbReference type="NCBIfam" id="NF005298">
    <property type="entry name" value="PRK06826.1"/>
    <property type="match status" value="1"/>
</dbReference>
<evidence type="ECO:0000256" key="5">
    <source>
        <dbReference type="ARBA" id="ARBA00022695"/>
    </source>
</evidence>
<dbReference type="InterPro" id="IPR012340">
    <property type="entry name" value="NA-bd_OB-fold"/>
</dbReference>
<name>A0A0G0TTG1_9BACT</name>
<dbReference type="InterPro" id="IPR029460">
    <property type="entry name" value="DNAPol_HHH"/>
</dbReference>
<feature type="domain" description="Polymerase/histidinol phosphatase N-terminal" evidence="9">
    <location>
        <begin position="5"/>
        <end position="72"/>
    </location>
</feature>
<dbReference type="InterPro" id="IPR041931">
    <property type="entry name" value="DNA_pol3_alpha_thumb_dom"/>
</dbReference>
<dbReference type="EC" id="2.7.7.7" evidence="2"/>
<keyword evidence="5" id="KW-0548">Nucleotidyltransferase</keyword>
<dbReference type="Pfam" id="PF02811">
    <property type="entry name" value="PHP"/>
    <property type="match status" value="1"/>
</dbReference>
<evidence type="ECO:0000313" key="11">
    <source>
        <dbReference type="Proteomes" id="UP000034292"/>
    </source>
</evidence>
<evidence type="ECO:0000256" key="8">
    <source>
        <dbReference type="ARBA" id="ARBA00049244"/>
    </source>
</evidence>
<keyword evidence="6" id="KW-0235">DNA replication</keyword>
<dbReference type="GO" id="GO:0003676">
    <property type="term" value="F:nucleic acid binding"/>
    <property type="evidence" value="ECO:0007669"/>
    <property type="project" value="InterPro"/>
</dbReference>
<dbReference type="InterPro" id="IPR003141">
    <property type="entry name" value="Pol/His_phosphatase_N"/>
</dbReference>
<dbReference type="CDD" id="cd12113">
    <property type="entry name" value="PHP_PolIIIA_DnaE3"/>
    <property type="match status" value="1"/>
</dbReference>
<organism evidence="10 11">
    <name type="scientific">Candidatus Curtissbacteria bacterium GW2011_GWA1_40_9</name>
    <dbReference type="NCBI Taxonomy" id="1618408"/>
    <lineage>
        <taxon>Bacteria</taxon>
        <taxon>Candidatus Curtissiibacteriota</taxon>
    </lineage>
</organism>
<reference evidence="10 11" key="1">
    <citation type="journal article" date="2015" name="Nature">
        <title>rRNA introns, odd ribosomes, and small enigmatic genomes across a large radiation of phyla.</title>
        <authorList>
            <person name="Brown C.T."/>
            <person name="Hug L.A."/>
            <person name="Thomas B.C."/>
            <person name="Sharon I."/>
            <person name="Castelle C.J."/>
            <person name="Singh A."/>
            <person name="Wilkins M.J."/>
            <person name="Williams K.H."/>
            <person name="Banfield J.F."/>
        </authorList>
    </citation>
    <scope>NUCLEOTIDE SEQUENCE [LARGE SCALE GENOMIC DNA]</scope>
</reference>
<dbReference type="STRING" id="1618408.UU23_C0003G0024"/>
<dbReference type="AlphaFoldDB" id="A0A0G0TTG1"/>
<dbReference type="NCBIfam" id="NF004226">
    <property type="entry name" value="PRK05673.1"/>
    <property type="match status" value="1"/>
</dbReference>
<evidence type="ECO:0000256" key="3">
    <source>
        <dbReference type="ARBA" id="ARBA00019114"/>
    </source>
</evidence>
<evidence type="ECO:0000256" key="7">
    <source>
        <dbReference type="ARBA" id="ARBA00022932"/>
    </source>
</evidence>
<keyword evidence="4" id="KW-0808">Transferase</keyword>
<dbReference type="CDD" id="cd04485">
    <property type="entry name" value="DnaE_OBF"/>
    <property type="match status" value="1"/>
</dbReference>
<dbReference type="InterPro" id="IPR004013">
    <property type="entry name" value="PHP_dom"/>
</dbReference>
<dbReference type="Gene3D" id="1.10.150.870">
    <property type="match status" value="1"/>
</dbReference>
<comment type="caution">
    <text evidence="10">The sequence shown here is derived from an EMBL/GenBank/DDBJ whole genome shotgun (WGS) entry which is preliminary data.</text>
</comment>
<comment type="subcellular location">
    <subcellularLocation>
        <location evidence="1">Cytoplasm</location>
    </subcellularLocation>
</comment>
<dbReference type="NCBIfam" id="TIGR00594">
    <property type="entry name" value="polc"/>
    <property type="match status" value="1"/>
</dbReference>
<dbReference type="Gene3D" id="1.10.10.1600">
    <property type="entry name" value="Bacterial DNA polymerase III alpha subunit, thumb domain"/>
    <property type="match status" value="1"/>
</dbReference>
<sequence length="1182" mass="132758">MSKFVHLHVHTEFSLLDGLSKIPKLVTQAKIMGMKHLALTDHGCLYGAIKFYKECKAEGINPIIGCEMYIAKRSLKDKEAGKDSEYYHLTVLAQNEEGYRNLMRLVTFAHVEGFYYRPRIDKETLSKYSKGLIALSGCNSSEISKALVNGNYSEAKKLAKIYTEIFTEDSFYLEVQKHEFAKFRTSHEVGSEIYNELSRMHDEETKILSGVKKLAKDTGLNVVATNDIHYVLAQDAQAQDAIVCIQTGKNIQDVKRLRMIDSPTFYLKSAQEMESLFGDMPDAIANTVKIAEKVQIEIPLGKVAFPRYEVSGGKSADDLLRDLCSERIKERVEKVTPEINKRLEYELSVISKKGYSTYFLVVADFVNWSRKQNIISTTRGSASGSLVSFALGITTVNPLFFKLPFERFLNLYRPSLPDIDVDFEDTRRDEVIAYVREKYGHDKVAQIGTFGTMMARAAVRDVARVLGWPYSKADRIAKMIPIGAQGFQMSIDIAKKQNRDLGNLYNQDTEVKELLDLAEKVEGNARHVSIHAAGVVIAPESLTNFTPLQKETTGEKIITQYDMHDIEDTGLVKMDFLGIRNLSILGQAIKIVAETKNIKIDLLKINFNNSRAFQLLAKGETMGLFQLGGSGMTRYLKELKPTSIFDIMAMISLFRPGPMNSIPEFIERKNNYKKIQYFDKRMEDYLDQSYGVIVYQDDVLLTAINIAGYNWEEADNFRKAMGKKNLAEMAKQKEKFITGAVNNGMNSKKAEELFKLIEPFAAYGFNKAHAASYAIIAYQTAYMKANYPVEFMTAVMTAEADDPDKIAIAVNECAKMGILVLPPDINHSDTGFKIEQVKKENVGSEKQKILVHKEAIRFGLTAIKNVGRAAIEAIITERLTGGEFRSLDNFTKRVNLRAVNRKTMESLIKAGAMDKFGKRNAMLKILDDLKASGSSLSKAISEGQGALFDTSQLERNTSSQAIDHVLLNTEEAPKEEILSWERELLGFYLTEHPLSKLTDQIERIISLKIGEINPAEFSGKAVKLAGIIASIRKTVTKVKKEEMCFLKLQDMSGTIEVVVFPRAYEIAKHIIGPDQIVVISGKLDTNEETPILIASEIGLLTNQTNFQEFEEEIFKIALPQSTDRILLSRIYEILKSSPGHTSTYLLIPGGNSRNRQIAVPFTVHRSSDLERELLVLGCTIQE</sequence>
<dbReference type="PATRIC" id="fig|1618408.3.peg.212"/>